<protein>
    <submittedName>
        <fullName evidence="1">Uncharacterized protein</fullName>
    </submittedName>
</protein>
<comment type="caution">
    <text evidence="1">The sequence shown here is derived from an EMBL/GenBank/DDBJ whole genome shotgun (WGS) entry which is preliminary data.</text>
</comment>
<proteinExistence type="predicted"/>
<reference evidence="1 2" key="1">
    <citation type="submission" date="2024-09" db="EMBL/GenBank/DDBJ databases">
        <title>Chromosome-scale assembly of Riccia fluitans.</title>
        <authorList>
            <person name="Paukszto L."/>
            <person name="Sawicki J."/>
            <person name="Karawczyk K."/>
            <person name="Piernik-Szablinska J."/>
            <person name="Szczecinska M."/>
            <person name="Mazdziarz M."/>
        </authorList>
    </citation>
    <scope>NUCLEOTIDE SEQUENCE [LARGE SCALE GENOMIC DNA]</scope>
    <source>
        <strain evidence="1">Rf_01</strain>
        <tissue evidence="1">Aerial parts of the thallus</tissue>
    </source>
</reference>
<organism evidence="1 2">
    <name type="scientific">Riccia fluitans</name>
    <dbReference type="NCBI Taxonomy" id="41844"/>
    <lineage>
        <taxon>Eukaryota</taxon>
        <taxon>Viridiplantae</taxon>
        <taxon>Streptophyta</taxon>
        <taxon>Embryophyta</taxon>
        <taxon>Marchantiophyta</taxon>
        <taxon>Marchantiopsida</taxon>
        <taxon>Marchantiidae</taxon>
        <taxon>Marchantiales</taxon>
        <taxon>Ricciaceae</taxon>
        <taxon>Riccia</taxon>
    </lineage>
</organism>
<dbReference type="Proteomes" id="UP001605036">
    <property type="component" value="Unassembled WGS sequence"/>
</dbReference>
<accession>A0ABD1Y6Y0</accession>
<dbReference type="EMBL" id="JBHFFA010000006">
    <property type="protein sequence ID" value="KAL2621109.1"/>
    <property type="molecule type" value="Genomic_DNA"/>
</dbReference>
<keyword evidence="2" id="KW-1185">Reference proteome</keyword>
<evidence type="ECO:0000313" key="2">
    <source>
        <dbReference type="Proteomes" id="UP001605036"/>
    </source>
</evidence>
<name>A0ABD1Y6Y0_9MARC</name>
<evidence type="ECO:0000313" key="1">
    <source>
        <dbReference type="EMBL" id="KAL2621109.1"/>
    </source>
</evidence>
<dbReference type="AlphaFoldDB" id="A0ABD1Y6Y0"/>
<gene>
    <name evidence="1" type="ORF">R1flu_001314</name>
</gene>
<sequence>MPEAIVSRSACFASSHKQLYTFQVYLQVVTLNSGADLEKRGPDVVKSSSYRNDIPVLRRLSLPLSAVVFLAHLLRTRHLLKQVAPNLRTDKVSRLEGESSKAQKSNDGGIRSLRWNLNFNMSKFRKVVTILIHLERRDLMIVNLYF</sequence>